<evidence type="ECO:0000313" key="2">
    <source>
        <dbReference type="EMBL" id="KAK1345299.1"/>
    </source>
</evidence>
<organism evidence="2 3">
    <name type="scientific">Cnephaeus nilssonii</name>
    <name type="common">Northern bat</name>
    <name type="synonym">Eptesicus nilssonii</name>
    <dbReference type="NCBI Taxonomy" id="3371016"/>
    <lineage>
        <taxon>Eukaryota</taxon>
        <taxon>Metazoa</taxon>
        <taxon>Chordata</taxon>
        <taxon>Craniata</taxon>
        <taxon>Vertebrata</taxon>
        <taxon>Euteleostomi</taxon>
        <taxon>Mammalia</taxon>
        <taxon>Eutheria</taxon>
        <taxon>Laurasiatheria</taxon>
        <taxon>Chiroptera</taxon>
        <taxon>Yangochiroptera</taxon>
        <taxon>Vespertilionidae</taxon>
        <taxon>Cnephaeus</taxon>
    </lineage>
</organism>
<accession>A0AA40LVM0</accession>
<dbReference type="Proteomes" id="UP001177744">
    <property type="component" value="Unassembled WGS sequence"/>
</dbReference>
<keyword evidence="3" id="KW-1185">Reference proteome</keyword>
<dbReference type="EMBL" id="JAULJE010000003">
    <property type="protein sequence ID" value="KAK1345299.1"/>
    <property type="molecule type" value="Genomic_DNA"/>
</dbReference>
<gene>
    <name evidence="2" type="ORF">QTO34_014010</name>
</gene>
<reference evidence="2" key="1">
    <citation type="submission" date="2023-06" db="EMBL/GenBank/DDBJ databases">
        <title>Reference genome for the Northern bat (Eptesicus nilssonii), a most northern bat species.</title>
        <authorList>
            <person name="Laine V.N."/>
            <person name="Pulliainen A.T."/>
            <person name="Lilley T.M."/>
        </authorList>
    </citation>
    <scope>NUCLEOTIDE SEQUENCE</scope>
    <source>
        <strain evidence="2">BLF_Eptnil</strain>
        <tissue evidence="2">Kidney</tissue>
    </source>
</reference>
<proteinExistence type="predicted"/>
<evidence type="ECO:0000313" key="3">
    <source>
        <dbReference type="Proteomes" id="UP001177744"/>
    </source>
</evidence>
<name>A0AA40LVM0_CNENI</name>
<dbReference type="AlphaFoldDB" id="A0AA40LVM0"/>
<feature type="region of interest" description="Disordered" evidence="1">
    <location>
        <begin position="62"/>
        <end position="84"/>
    </location>
</feature>
<sequence length="283" mass="30871">MLRTCCPSGAEGTGRCHLVAVGTAIFESSYKEFHPDPCELAPSTCLIRCHDAQEEGQLCQGVTKEEPKRRGRPRPPANGVINRGALHDCPKEGGPGYPAVVLQRCLDETNPGTPLPPASNHPPASYPVTTFKTTSETSQHTGVCLFPYLNPLPNNHELPNSSELFHQGAGLTNIHLRAAHTYLSLGLCFDLTMALEGVGHHFHELVQKKLRALSISLRYKTSAVFTTLLPVSMGYAYKFFGLSLLVPHPHIEASQLELKLQVRLLSLGLNSAVAPDWWRVLGA</sequence>
<evidence type="ECO:0000256" key="1">
    <source>
        <dbReference type="SAM" id="MobiDB-lite"/>
    </source>
</evidence>
<comment type="caution">
    <text evidence="2">The sequence shown here is derived from an EMBL/GenBank/DDBJ whole genome shotgun (WGS) entry which is preliminary data.</text>
</comment>
<protein>
    <submittedName>
        <fullName evidence="2">Uncharacterized protein</fullName>
    </submittedName>
</protein>